<evidence type="ECO:0000313" key="3">
    <source>
        <dbReference type="EMBL" id="MFH4983343.1"/>
    </source>
</evidence>
<accession>A0ABD6EU51</accession>
<organism evidence="3 4">
    <name type="scientific">Gnathostoma spinigerum</name>
    <dbReference type="NCBI Taxonomy" id="75299"/>
    <lineage>
        <taxon>Eukaryota</taxon>
        <taxon>Metazoa</taxon>
        <taxon>Ecdysozoa</taxon>
        <taxon>Nematoda</taxon>
        <taxon>Chromadorea</taxon>
        <taxon>Rhabditida</taxon>
        <taxon>Spirurina</taxon>
        <taxon>Gnathostomatomorpha</taxon>
        <taxon>Gnathostomatoidea</taxon>
        <taxon>Gnathostomatidae</taxon>
        <taxon>Gnathostoma</taxon>
    </lineage>
</organism>
<keyword evidence="1" id="KW-0677">Repeat</keyword>
<evidence type="ECO:0000256" key="1">
    <source>
        <dbReference type="ARBA" id="ARBA00022737"/>
    </source>
</evidence>
<reference evidence="3 4" key="1">
    <citation type="submission" date="2024-08" db="EMBL/GenBank/DDBJ databases">
        <title>Gnathostoma spinigerum genome.</title>
        <authorList>
            <person name="Gonzalez-Bertolin B."/>
            <person name="Monzon S."/>
            <person name="Zaballos A."/>
            <person name="Jimenez P."/>
            <person name="Dekumyoy P."/>
            <person name="Varona S."/>
            <person name="Cuesta I."/>
            <person name="Sumanam S."/>
            <person name="Adisakwattana P."/>
            <person name="Gasser R.B."/>
            <person name="Hernandez-Gonzalez A."/>
            <person name="Young N.D."/>
            <person name="Perteguer M.J."/>
        </authorList>
    </citation>
    <scope>NUCLEOTIDE SEQUENCE [LARGE SCALE GENOMIC DNA]</scope>
    <source>
        <strain evidence="3">AL3</strain>
        <tissue evidence="3">Liver</tissue>
    </source>
</reference>
<evidence type="ECO:0000313" key="4">
    <source>
        <dbReference type="Proteomes" id="UP001608902"/>
    </source>
</evidence>
<gene>
    <name evidence="3" type="ORF">AB6A40_010052</name>
</gene>
<proteinExistence type="predicted"/>
<dbReference type="PANTHER" id="PTHR22872:SF2">
    <property type="entry name" value="INHIBITOR OF BRUTON TYROSINE KINASE"/>
    <property type="match status" value="1"/>
</dbReference>
<dbReference type="Pfam" id="PF00415">
    <property type="entry name" value="RCC1"/>
    <property type="match status" value="1"/>
</dbReference>
<comment type="caution">
    <text evidence="3">The sequence shown here is derived from an EMBL/GenBank/DDBJ whole genome shotgun (WGS) entry which is preliminary data.</text>
</comment>
<dbReference type="InterPro" id="IPR051625">
    <property type="entry name" value="Signaling_Regulatory_Domain"/>
</dbReference>
<dbReference type="AlphaFoldDB" id="A0ABD6EU51"/>
<feature type="repeat" description="RCC1" evidence="2">
    <location>
        <begin position="162"/>
        <end position="214"/>
    </location>
</feature>
<name>A0ABD6EU51_9BILA</name>
<dbReference type="PANTHER" id="PTHR22872">
    <property type="entry name" value="BTK-BINDING PROTEIN-RELATED"/>
    <property type="match status" value="1"/>
</dbReference>
<dbReference type="Proteomes" id="UP001608902">
    <property type="component" value="Unassembled WGS sequence"/>
</dbReference>
<sequence>MDEIKVLAEKYKKLSPQLFNSEIFFEQILQVETDVGTDFAKRVEQVVLLFLRYILNSKFVLRRSDLLASAIKFNRWQNIPLILTEFEGGFSKSGANVAQTALDQSRLLCLIQIYLNHLPLIYERKGATVSVFRRLFRRMKKSMFDSSHGPFSGNSVTCVPPVQLFAYGQNSALTLGIPFGEKTHHPTPVSFNCNITSLKKISYGGSHTLFLSDEDLYVCGTGQCGKLGTGNEKDCVEPLYVRGDIIDIAAGPKHSVVCTKTKVSNLLSTSKASFSLTGLELVILRFNALVAKFVL</sequence>
<dbReference type="InterPro" id="IPR009091">
    <property type="entry name" value="RCC1/BLIP-II"/>
</dbReference>
<feature type="repeat" description="RCC1" evidence="2">
    <location>
        <begin position="214"/>
        <end position="261"/>
    </location>
</feature>
<dbReference type="Gene3D" id="2.130.10.30">
    <property type="entry name" value="Regulator of chromosome condensation 1/beta-lactamase-inhibitor protein II"/>
    <property type="match status" value="1"/>
</dbReference>
<dbReference type="PROSITE" id="PS50012">
    <property type="entry name" value="RCC1_3"/>
    <property type="match status" value="2"/>
</dbReference>
<keyword evidence="4" id="KW-1185">Reference proteome</keyword>
<protein>
    <submittedName>
        <fullName evidence="3">Uncharacterized protein</fullName>
    </submittedName>
</protein>
<dbReference type="SUPFAM" id="SSF50985">
    <property type="entry name" value="RCC1/BLIP-II"/>
    <property type="match status" value="1"/>
</dbReference>
<dbReference type="InterPro" id="IPR000408">
    <property type="entry name" value="Reg_chr_condens"/>
</dbReference>
<evidence type="ECO:0000256" key="2">
    <source>
        <dbReference type="PROSITE-ProRule" id="PRU00235"/>
    </source>
</evidence>
<dbReference type="EMBL" id="JBGFUD010011962">
    <property type="protein sequence ID" value="MFH4983343.1"/>
    <property type="molecule type" value="Genomic_DNA"/>
</dbReference>